<dbReference type="PANTHER" id="PTHR34846">
    <property type="entry name" value="4-CARBOXYMUCONOLACTONE DECARBOXYLASE FAMILY PROTEIN (AFU_ORTHOLOGUE AFUA_6G11590)"/>
    <property type="match status" value="1"/>
</dbReference>
<dbReference type="AlphaFoldDB" id="A0A444W9G2"/>
<feature type="domain" description="Carboxymuconolactone decarboxylase-like" evidence="1">
    <location>
        <begin position="19"/>
        <end position="94"/>
    </location>
</feature>
<accession>A0A444W9G2</accession>
<keyword evidence="2" id="KW-0560">Oxidoreductase</keyword>
<organism evidence="2 3">
    <name type="scientific">Flavobacterium beibuense</name>
    <dbReference type="NCBI Taxonomy" id="657326"/>
    <lineage>
        <taxon>Bacteria</taxon>
        <taxon>Pseudomonadati</taxon>
        <taxon>Bacteroidota</taxon>
        <taxon>Flavobacteriia</taxon>
        <taxon>Flavobacteriales</taxon>
        <taxon>Flavobacteriaceae</taxon>
        <taxon>Flavobacterium</taxon>
    </lineage>
</organism>
<dbReference type="GO" id="GO:0051920">
    <property type="term" value="F:peroxiredoxin activity"/>
    <property type="evidence" value="ECO:0007669"/>
    <property type="project" value="InterPro"/>
</dbReference>
<keyword evidence="2" id="KW-0575">Peroxidase</keyword>
<name>A0A444W9G2_9FLAO</name>
<dbReference type="InterPro" id="IPR004675">
    <property type="entry name" value="AhpD_core"/>
</dbReference>
<dbReference type="PANTHER" id="PTHR34846:SF10">
    <property type="entry name" value="CYTOPLASMIC PROTEIN"/>
    <property type="match status" value="1"/>
</dbReference>
<evidence type="ECO:0000259" key="1">
    <source>
        <dbReference type="Pfam" id="PF02627"/>
    </source>
</evidence>
<evidence type="ECO:0000313" key="2">
    <source>
        <dbReference type="EMBL" id="RYJ42484.1"/>
    </source>
</evidence>
<gene>
    <name evidence="2" type="ORF">NU09_2270</name>
</gene>
<dbReference type="Pfam" id="PF02627">
    <property type="entry name" value="CMD"/>
    <property type="match status" value="1"/>
</dbReference>
<comment type="caution">
    <text evidence="2">The sequence shown here is derived from an EMBL/GenBank/DDBJ whole genome shotgun (WGS) entry which is preliminary data.</text>
</comment>
<dbReference type="OrthoDB" id="9801997at2"/>
<keyword evidence="3" id="KW-1185">Reference proteome</keyword>
<sequence length="159" mass="18043">MEQRINPFETRYNALKPLFGFGVYLSKASIEKELLHLIYYRVSQLNGCAYCLDMHAKDLRVMGESEQRLYMLSAWEESPIYTERERAAFAWAEAVTNLADGHVKDAVYAQAGKQFSEAELIDLTIAIIAINGFNRLNVAFRTPAGNYVPGMHAHHVNNN</sequence>
<proteinExistence type="predicted"/>
<protein>
    <submittedName>
        <fullName evidence="2">Alkylhydroperoxidase-like protein</fullName>
    </submittedName>
</protein>
<dbReference type="InterPro" id="IPR029032">
    <property type="entry name" value="AhpD-like"/>
</dbReference>
<dbReference type="EMBL" id="JUIW01000007">
    <property type="protein sequence ID" value="RYJ42484.1"/>
    <property type="molecule type" value="Genomic_DNA"/>
</dbReference>
<evidence type="ECO:0000313" key="3">
    <source>
        <dbReference type="Proteomes" id="UP000289775"/>
    </source>
</evidence>
<dbReference type="RefSeq" id="WP_129751382.1">
    <property type="nucleotide sequence ID" value="NZ_JUIW01000007.1"/>
</dbReference>
<dbReference type="Gene3D" id="1.20.1290.10">
    <property type="entry name" value="AhpD-like"/>
    <property type="match status" value="1"/>
</dbReference>
<dbReference type="NCBIfam" id="TIGR00778">
    <property type="entry name" value="ahpD_dom"/>
    <property type="match status" value="1"/>
</dbReference>
<dbReference type="SUPFAM" id="SSF69118">
    <property type="entry name" value="AhpD-like"/>
    <property type="match status" value="1"/>
</dbReference>
<reference evidence="2 3" key="1">
    <citation type="submission" date="2014-12" db="EMBL/GenBank/DDBJ databases">
        <title>Genome sequence of Flavobacterium beibuense RSKm HC5.</title>
        <authorList>
            <person name="Kim J.F."/>
            <person name="Song J.Y."/>
            <person name="Kwak M.-J."/>
            <person name="Lee S.-W."/>
        </authorList>
    </citation>
    <scope>NUCLEOTIDE SEQUENCE [LARGE SCALE GENOMIC DNA]</scope>
    <source>
        <strain evidence="2 3">RSKm HC5</strain>
    </source>
</reference>
<dbReference type="InterPro" id="IPR003779">
    <property type="entry name" value="CMD-like"/>
</dbReference>
<dbReference type="Proteomes" id="UP000289775">
    <property type="component" value="Unassembled WGS sequence"/>
</dbReference>